<dbReference type="PROSITE" id="PS00375">
    <property type="entry name" value="UDPGT"/>
    <property type="match status" value="1"/>
</dbReference>
<dbReference type="Gene3D" id="3.40.50.2000">
    <property type="entry name" value="Glycogen Phosphorylase B"/>
    <property type="match status" value="2"/>
</dbReference>
<keyword evidence="3" id="KW-0328">Glycosyltransferase</keyword>
<dbReference type="InterPro" id="IPR035595">
    <property type="entry name" value="UDP_glycos_trans_CS"/>
</dbReference>
<evidence type="ECO:0000313" key="4">
    <source>
        <dbReference type="EMBL" id="NMH76087.1"/>
    </source>
</evidence>
<keyword evidence="2 3" id="KW-0808">Transferase</keyword>
<evidence type="ECO:0000313" key="5">
    <source>
        <dbReference type="Proteomes" id="UP001296706"/>
    </source>
</evidence>
<proteinExistence type="inferred from homology"/>
<dbReference type="CDD" id="cd03784">
    <property type="entry name" value="GT1_Gtf-like"/>
    <property type="match status" value="1"/>
</dbReference>
<protein>
    <submittedName>
        <fullName evidence="4">Glycosyl transferase</fullName>
    </submittedName>
</protein>
<dbReference type="GO" id="GO:0016740">
    <property type="term" value="F:transferase activity"/>
    <property type="evidence" value="ECO:0007669"/>
    <property type="project" value="UniProtKB-KW"/>
</dbReference>
<organism evidence="4 5">
    <name type="scientific">Pseudonocardia xinjiangensis</name>
    <dbReference type="NCBI Taxonomy" id="75289"/>
    <lineage>
        <taxon>Bacteria</taxon>
        <taxon>Bacillati</taxon>
        <taxon>Actinomycetota</taxon>
        <taxon>Actinomycetes</taxon>
        <taxon>Pseudonocardiales</taxon>
        <taxon>Pseudonocardiaceae</taxon>
        <taxon>Pseudonocardia</taxon>
    </lineage>
</organism>
<comment type="caution">
    <text evidence="4">The sequence shown here is derived from an EMBL/GenBank/DDBJ whole genome shotgun (WGS) entry which is preliminary data.</text>
</comment>
<dbReference type="PANTHER" id="PTHR48050:SF13">
    <property type="entry name" value="STEROL 3-BETA-GLUCOSYLTRANSFERASE UGT80A2"/>
    <property type="match status" value="1"/>
</dbReference>
<dbReference type="EMBL" id="JAAXKY010000004">
    <property type="protein sequence ID" value="NMH76087.1"/>
    <property type="molecule type" value="Genomic_DNA"/>
</dbReference>
<dbReference type="InterPro" id="IPR002213">
    <property type="entry name" value="UDP_glucos_trans"/>
</dbReference>
<evidence type="ECO:0000256" key="1">
    <source>
        <dbReference type="ARBA" id="ARBA00009995"/>
    </source>
</evidence>
<dbReference type="SUPFAM" id="SSF53756">
    <property type="entry name" value="UDP-Glycosyltransferase/glycogen phosphorylase"/>
    <property type="match status" value="1"/>
</dbReference>
<comment type="similarity">
    <text evidence="1 3">Belongs to the UDP-glycosyltransferase family.</text>
</comment>
<keyword evidence="5" id="KW-1185">Reference proteome</keyword>
<evidence type="ECO:0000256" key="2">
    <source>
        <dbReference type="ARBA" id="ARBA00022679"/>
    </source>
</evidence>
<name>A0ABX1R7R4_9PSEU</name>
<gene>
    <name evidence="4" type="ORF">HF577_03050</name>
</gene>
<reference evidence="4 5" key="1">
    <citation type="submission" date="2020-04" db="EMBL/GenBank/DDBJ databases">
        <authorList>
            <person name="Klaysubun C."/>
            <person name="Duangmal K."/>
            <person name="Lipun K."/>
        </authorList>
    </citation>
    <scope>NUCLEOTIDE SEQUENCE [LARGE SCALE GENOMIC DNA]</scope>
    <source>
        <strain evidence="4 5">JCM 11839</strain>
    </source>
</reference>
<dbReference type="InterPro" id="IPR050426">
    <property type="entry name" value="Glycosyltransferase_28"/>
</dbReference>
<dbReference type="InterPro" id="IPR006326">
    <property type="entry name" value="UDPGT_MGT-like"/>
</dbReference>
<accession>A0ABX1R7R4</accession>
<dbReference type="RefSeq" id="WP_169394151.1">
    <property type="nucleotide sequence ID" value="NZ_BAAAJH010000027.1"/>
</dbReference>
<dbReference type="Proteomes" id="UP001296706">
    <property type="component" value="Unassembled WGS sequence"/>
</dbReference>
<dbReference type="Pfam" id="PF00201">
    <property type="entry name" value="UDPGT"/>
    <property type="match status" value="1"/>
</dbReference>
<dbReference type="NCBIfam" id="TIGR01426">
    <property type="entry name" value="MGT"/>
    <property type="match status" value="1"/>
</dbReference>
<evidence type="ECO:0000256" key="3">
    <source>
        <dbReference type="RuleBase" id="RU003718"/>
    </source>
</evidence>
<sequence length="390" mass="42099">MTRRVLFVGLAGHGHVTPTLPLVAELVRRGHRVHYACGPEFREAVKAAGAEWVRLPGLPPFSPPAQVGPQIVALWFRHFFAALAATYPVLLEHCREHRPDGVVYDATNWPARLVARRLGIPAVRTVPNLAENESWTGVGDALTGGTASQPEMAALAEDVAAFAAEHGVALDVAATMDVTEDLNLVFVPRAFQPAGETFDARFRFLGPVLGDRENAEPWSPPHPDLPVLFISLGSIFTDHPAFYRACRDAFDDGRYQVAMTIGGLDPADLGPLPATMQVRPWFPQPAVLRDAAGFVTHAGMNSTMEAIYYGVPMVAFPRMPEQVVNAARIVELGLGRRLDPEDLTADTLRRAVDEVVRSPDVAAGLAEMRAEARRGGGAAGGADAIEEYLP</sequence>
<dbReference type="PANTHER" id="PTHR48050">
    <property type="entry name" value="STEROL 3-BETA-GLUCOSYLTRANSFERASE"/>
    <property type="match status" value="1"/>
</dbReference>